<dbReference type="PROSITE" id="PS51257">
    <property type="entry name" value="PROKAR_LIPOPROTEIN"/>
    <property type="match status" value="1"/>
</dbReference>
<dbReference type="AlphaFoldDB" id="A0A842HLL0"/>
<evidence type="ECO:0000256" key="1">
    <source>
        <dbReference type="SAM" id="MobiDB-lite"/>
    </source>
</evidence>
<feature type="region of interest" description="Disordered" evidence="1">
    <location>
        <begin position="30"/>
        <end position="53"/>
    </location>
</feature>
<reference evidence="3 4" key="1">
    <citation type="submission" date="2020-07" db="EMBL/GenBank/DDBJ databases">
        <authorList>
            <person name="Feng X."/>
        </authorList>
    </citation>
    <scope>NUCLEOTIDE SEQUENCE [LARGE SCALE GENOMIC DNA]</scope>
    <source>
        <strain evidence="3 4">JCM31066</strain>
    </source>
</reference>
<keyword evidence="2" id="KW-0732">Signal</keyword>
<name>A0A842HLL0_9BACT</name>
<protein>
    <recommendedName>
        <fullName evidence="5">YtxH domain-containing protein</fullName>
    </recommendedName>
</protein>
<dbReference type="RefSeq" id="WP_185677313.1">
    <property type="nucleotide sequence ID" value="NZ_JACHVB010000064.1"/>
</dbReference>
<evidence type="ECO:0000313" key="4">
    <source>
        <dbReference type="Proteomes" id="UP000546464"/>
    </source>
</evidence>
<gene>
    <name evidence="3" type="ORF">H5P28_19225</name>
</gene>
<feature type="chain" id="PRO_5033017264" description="YtxH domain-containing protein" evidence="2">
    <location>
        <begin position="21"/>
        <end position="76"/>
    </location>
</feature>
<dbReference type="Gene3D" id="1.20.120.20">
    <property type="entry name" value="Apolipoprotein"/>
    <property type="match status" value="1"/>
</dbReference>
<feature type="signal peptide" evidence="2">
    <location>
        <begin position="1"/>
        <end position="20"/>
    </location>
</feature>
<comment type="caution">
    <text evidence="3">The sequence shown here is derived from an EMBL/GenBank/DDBJ whole genome shotgun (WGS) entry which is preliminary data.</text>
</comment>
<evidence type="ECO:0000256" key="2">
    <source>
        <dbReference type="SAM" id="SignalP"/>
    </source>
</evidence>
<sequence>MKSLIRFLTALTAAAALTFAAGCSKDAKQDMKDAGDHISEAADKTGDAISKTADQTGDAIKDAYDDTKEKVKDATE</sequence>
<dbReference type="EMBL" id="JACHVB010000064">
    <property type="protein sequence ID" value="MBC2596406.1"/>
    <property type="molecule type" value="Genomic_DNA"/>
</dbReference>
<feature type="compositionally biased region" description="Basic and acidic residues" evidence="1">
    <location>
        <begin position="30"/>
        <end position="46"/>
    </location>
</feature>
<organism evidence="3 4">
    <name type="scientific">Ruficoccus amylovorans</name>
    <dbReference type="NCBI Taxonomy" id="1804625"/>
    <lineage>
        <taxon>Bacteria</taxon>
        <taxon>Pseudomonadati</taxon>
        <taxon>Verrucomicrobiota</taxon>
        <taxon>Opitutia</taxon>
        <taxon>Puniceicoccales</taxon>
        <taxon>Cerasicoccaceae</taxon>
        <taxon>Ruficoccus</taxon>
    </lineage>
</organism>
<evidence type="ECO:0008006" key="5">
    <source>
        <dbReference type="Google" id="ProtNLM"/>
    </source>
</evidence>
<evidence type="ECO:0000313" key="3">
    <source>
        <dbReference type="EMBL" id="MBC2596406.1"/>
    </source>
</evidence>
<dbReference type="Proteomes" id="UP000546464">
    <property type="component" value="Unassembled WGS sequence"/>
</dbReference>
<keyword evidence="4" id="KW-1185">Reference proteome</keyword>
<proteinExistence type="predicted"/>
<accession>A0A842HLL0</accession>